<sequence length="627" mass="71200">MKLKRNSNTEGTHISGADGRDACPSAQLSSPDKETRERGLALLETWLSRRKEINDKDMKKIWQDLLYCLWHAGSRAWQVYLTKRIASVLGIIHPSMSIPFFRAFLCTLRSKWDGMETGKIDRFYFLLQTCLSEMFRFLQRECWKKESIKKFNECFLETVLMQTDSQSAHGISLYLSQVFLDELRKFLPLSSLSFRLMLEPFWKVFATVEDEVLLRRVRDSVFLPLMEEAQSIQGDEEDNEGSMNYLAFNLLFVQRIFKLATSPTTCEISRNLIHQLHEDYCKAAPIFPVNAASPTTEIVSTNASNDASNSFAILNYGNASDETDVLLRSSEIGFKEVPQWPASRDSQINLPEVLNEDNSGKEYLMQGIKNPLPKELLSSDDRVPFLELLNAARKDGDRNSNQAKSFTRNKRKRKKAAADLENGGSRSLKRRRLLKSFESNSHVVNRKYLQEICNRLDGAASGGTGGENAKDEKLAGLETTFIYIKEGNETMSFSSPMASFMLAPSPINTGSKRKKCRKLDEGSSMSENANDITNLAVANSRLSEENIKRVTFSLQDNIVWQPHMPLPPKALRVPPSAMPRGSALKKGVPPGPIYVPRPRKCSPKNPLPRKRTKKNSLRDRKWKFCKQ</sequence>
<protein>
    <submittedName>
        <fullName evidence="1">Uncharacterized protein</fullName>
    </submittedName>
</protein>
<proteinExistence type="predicted"/>
<accession>A0ACC2DIB7</accession>
<keyword evidence="2" id="KW-1185">Reference proteome</keyword>
<evidence type="ECO:0000313" key="1">
    <source>
        <dbReference type="EMBL" id="KAJ7554084.1"/>
    </source>
</evidence>
<name>A0ACC2DIB7_DIPCM</name>
<reference evidence="2" key="1">
    <citation type="journal article" date="2024" name="Proc. Natl. Acad. Sci. U.S.A.">
        <title>Extraordinary preservation of gene collinearity over three hundred million years revealed in homosporous lycophytes.</title>
        <authorList>
            <person name="Li C."/>
            <person name="Wickell D."/>
            <person name="Kuo L.Y."/>
            <person name="Chen X."/>
            <person name="Nie B."/>
            <person name="Liao X."/>
            <person name="Peng D."/>
            <person name="Ji J."/>
            <person name="Jenkins J."/>
            <person name="Williams M."/>
            <person name="Shu S."/>
            <person name="Plott C."/>
            <person name="Barry K."/>
            <person name="Rajasekar S."/>
            <person name="Grimwood J."/>
            <person name="Han X."/>
            <person name="Sun S."/>
            <person name="Hou Z."/>
            <person name="He W."/>
            <person name="Dai G."/>
            <person name="Sun C."/>
            <person name="Schmutz J."/>
            <person name="Leebens-Mack J.H."/>
            <person name="Li F.W."/>
            <person name="Wang L."/>
        </authorList>
    </citation>
    <scope>NUCLEOTIDE SEQUENCE [LARGE SCALE GENOMIC DNA]</scope>
    <source>
        <strain evidence="2">cv. PW_Plant_1</strain>
    </source>
</reference>
<gene>
    <name evidence="1" type="ORF">O6H91_06G124300</name>
</gene>
<dbReference type="EMBL" id="CM055097">
    <property type="protein sequence ID" value="KAJ7554084.1"/>
    <property type="molecule type" value="Genomic_DNA"/>
</dbReference>
<evidence type="ECO:0000313" key="2">
    <source>
        <dbReference type="Proteomes" id="UP001162992"/>
    </source>
</evidence>
<comment type="caution">
    <text evidence="1">The sequence shown here is derived from an EMBL/GenBank/DDBJ whole genome shotgun (WGS) entry which is preliminary data.</text>
</comment>
<dbReference type="Proteomes" id="UP001162992">
    <property type="component" value="Chromosome 6"/>
</dbReference>
<organism evidence="1 2">
    <name type="scientific">Diphasiastrum complanatum</name>
    <name type="common">Issler's clubmoss</name>
    <name type="synonym">Lycopodium complanatum</name>
    <dbReference type="NCBI Taxonomy" id="34168"/>
    <lineage>
        <taxon>Eukaryota</taxon>
        <taxon>Viridiplantae</taxon>
        <taxon>Streptophyta</taxon>
        <taxon>Embryophyta</taxon>
        <taxon>Tracheophyta</taxon>
        <taxon>Lycopodiopsida</taxon>
        <taxon>Lycopodiales</taxon>
        <taxon>Lycopodiaceae</taxon>
        <taxon>Lycopodioideae</taxon>
        <taxon>Diphasiastrum</taxon>
    </lineage>
</organism>